<keyword evidence="2" id="KW-1185">Reference proteome</keyword>
<name>A0ABY3ZIH7_9RHOB</name>
<protein>
    <submittedName>
        <fullName evidence="1">Uncharacterized protein</fullName>
    </submittedName>
</protein>
<evidence type="ECO:0000313" key="2">
    <source>
        <dbReference type="Proteomes" id="UP000831019"/>
    </source>
</evidence>
<reference evidence="2" key="1">
    <citation type="journal article" date="2022" name="Microorganisms">
        <title>Beyond the ABCs#Discovery of Three New Plasmid Types in Rhodobacterales (RepQ, RepY, RepW).</title>
        <authorList>
            <person name="Freese H.M."/>
            <person name="Ringel V."/>
            <person name="Overmann J."/>
            <person name="Petersen J."/>
        </authorList>
    </citation>
    <scope>NUCLEOTIDE SEQUENCE [LARGE SCALE GENOMIC DNA]</scope>
    <source>
        <strain evidence="2">DSM 109990</strain>
    </source>
</reference>
<dbReference type="EMBL" id="CP085144">
    <property type="protein sequence ID" value="UOA14479.1"/>
    <property type="molecule type" value="Genomic_DNA"/>
</dbReference>
<proteinExistence type="predicted"/>
<dbReference type="RefSeq" id="WP_243262833.1">
    <property type="nucleotide sequence ID" value="NZ_CP085144.1"/>
</dbReference>
<organism evidence="1 2">
    <name type="scientific">Sulfitobacter dubius</name>
    <dbReference type="NCBI Taxonomy" id="218673"/>
    <lineage>
        <taxon>Bacteria</taxon>
        <taxon>Pseudomonadati</taxon>
        <taxon>Pseudomonadota</taxon>
        <taxon>Alphaproteobacteria</taxon>
        <taxon>Rhodobacterales</taxon>
        <taxon>Roseobacteraceae</taxon>
        <taxon>Sulfitobacter</taxon>
    </lineage>
</organism>
<evidence type="ECO:0000313" key="1">
    <source>
        <dbReference type="EMBL" id="UOA14479.1"/>
    </source>
</evidence>
<dbReference type="Proteomes" id="UP000831019">
    <property type="component" value="Chromosome"/>
</dbReference>
<accession>A0ABY3ZIH7</accession>
<sequence length="65" mass="7151">MSDQNKHLTDDDLLRAARNIGCNDPLMQQLADRVEALRGGMAAIKMNPSLHSCQMIATLSLDNAR</sequence>
<gene>
    <name evidence="1" type="ORF">DSM109990_01285</name>
</gene>